<keyword evidence="4" id="KW-0479">Metal-binding</keyword>
<dbReference type="InterPro" id="IPR036396">
    <property type="entry name" value="Cyt_P450_sf"/>
</dbReference>
<dbReference type="InterPro" id="IPR001128">
    <property type="entry name" value="Cyt_P450"/>
</dbReference>
<gene>
    <name evidence="9" type="ORF">HGRIS_000662</name>
</gene>
<reference evidence="10" key="1">
    <citation type="submission" date="2024-06" db="EMBL/GenBank/DDBJ databases">
        <title>Multi-omics analyses provide insights into the biosynthesis of the anticancer antibiotic pleurotin in Hohenbuehelia grisea.</title>
        <authorList>
            <person name="Weaver J.A."/>
            <person name="Alberti F."/>
        </authorList>
    </citation>
    <scope>NUCLEOTIDE SEQUENCE [LARGE SCALE GENOMIC DNA]</scope>
    <source>
        <strain evidence="10">T-177</strain>
    </source>
</reference>
<feature type="signal peptide" evidence="8">
    <location>
        <begin position="1"/>
        <end position="18"/>
    </location>
</feature>
<comment type="similarity">
    <text evidence="2">Belongs to the cytochrome P450 family.</text>
</comment>
<protein>
    <recommendedName>
        <fullName evidence="11">Cytochrome P450</fullName>
    </recommendedName>
</protein>
<evidence type="ECO:0000313" key="9">
    <source>
        <dbReference type="EMBL" id="KAL0958520.1"/>
    </source>
</evidence>
<evidence type="ECO:0000256" key="7">
    <source>
        <dbReference type="ARBA" id="ARBA00023033"/>
    </source>
</evidence>
<keyword evidence="8" id="KW-0732">Signal</keyword>
<evidence type="ECO:0000256" key="1">
    <source>
        <dbReference type="ARBA" id="ARBA00001971"/>
    </source>
</evidence>
<accession>A0ABR3JRP0</accession>
<evidence type="ECO:0000256" key="8">
    <source>
        <dbReference type="SAM" id="SignalP"/>
    </source>
</evidence>
<evidence type="ECO:0000256" key="4">
    <source>
        <dbReference type="ARBA" id="ARBA00022723"/>
    </source>
</evidence>
<dbReference type="SUPFAM" id="SSF48264">
    <property type="entry name" value="Cytochrome P450"/>
    <property type="match status" value="1"/>
</dbReference>
<keyword evidence="7" id="KW-0503">Monooxygenase</keyword>
<sequence>MMATVHILLITLLAIGLAWRIVRHRGRLPLPPGPSGYPLLGNLTDIPKEFAWLRFRQWSKDFDSDVILLKKWGSSIIILNSWDAANDLLTKQSPDYSDRPRFAMLNELIGFEWAFAFMAYNDDWKARRALFEHDFGSADKTWYQRQLSTSVTRLLLSLLETPSNFMDHTRHMPGALMLSIAYGIDIQAKDDAYIQVAEEAMHSMSLAGIWGTFLVDHMPFLKYLPSWFPGAGFRTVGTECFYYVQKMFHDPYAAAKRKIAAGDAKMSFTSQALEQMDQTVDVPGQERLIQETAGNLYAAGADTTVAALDTFFLAFCTPKFKIRHDKN</sequence>
<keyword evidence="6" id="KW-0408">Iron</keyword>
<evidence type="ECO:0000256" key="5">
    <source>
        <dbReference type="ARBA" id="ARBA00023002"/>
    </source>
</evidence>
<evidence type="ECO:0000313" key="10">
    <source>
        <dbReference type="Proteomes" id="UP001556367"/>
    </source>
</evidence>
<dbReference type="Pfam" id="PF00067">
    <property type="entry name" value="p450"/>
    <property type="match status" value="1"/>
</dbReference>
<proteinExistence type="inferred from homology"/>
<evidence type="ECO:0000256" key="2">
    <source>
        <dbReference type="ARBA" id="ARBA00010617"/>
    </source>
</evidence>
<evidence type="ECO:0000256" key="6">
    <source>
        <dbReference type="ARBA" id="ARBA00023004"/>
    </source>
</evidence>
<name>A0ABR3JRP0_9AGAR</name>
<keyword evidence="5" id="KW-0560">Oxidoreductase</keyword>
<feature type="chain" id="PRO_5045280554" description="Cytochrome P450" evidence="8">
    <location>
        <begin position="19"/>
        <end position="327"/>
    </location>
</feature>
<keyword evidence="10" id="KW-1185">Reference proteome</keyword>
<comment type="caution">
    <text evidence="9">The sequence shown here is derived from an EMBL/GenBank/DDBJ whole genome shotgun (WGS) entry which is preliminary data.</text>
</comment>
<dbReference type="InterPro" id="IPR050364">
    <property type="entry name" value="Cytochrome_P450_fung"/>
</dbReference>
<evidence type="ECO:0008006" key="11">
    <source>
        <dbReference type="Google" id="ProtNLM"/>
    </source>
</evidence>
<dbReference type="EMBL" id="JASNQZ010000004">
    <property type="protein sequence ID" value="KAL0958520.1"/>
    <property type="molecule type" value="Genomic_DNA"/>
</dbReference>
<dbReference type="PANTHER" id="PTHR46300">
    <property type="entry name" value="P450, PUTATIVE (EUROFUNG)-RELATED-RELATED"/>
    <property type="match status" value="1"/>
</dbReference>
<dbReference type="Proteomes" id="UP001556367">
    <property type="component" value="Unassembled WGS sequence"/>
</dbReference>
<organism evidence="9 10">
    <name type="scientific">Hohenbuehelia grisea</name>
    <dbReference type="NCBI Taxonomy" id="104357"/>
    <lineage>
        <taxon>Eukaryota</taxon>
        <taxon>Fungi</taxon>
        <taxon>Dikarya</taxon>
        <taxon>Basidiomycota</taxon>
        <taxon>Agaricomycotina</taxon>
        <taxon>Agaricomycetes</taxon>
        <taxon>Agaricomycetidae</taxon>
        <taxon>Agaricales</taxon>
        <taxon>Pleurotineae</taxon>
        <taxon>Pleurotaceae</taxon>
        <taxon>Hohenbuehelia</taxon>
    </lineage>
</organism>
<dbReference type="Gene3D" id="1.10.630.10">
    <property type="entry name" value="Cytochrome P450"/>
    <property type="match status" value="1"/>
</dbReference>
<keyword evidence="3" id="KW-0349">Heme</keyword>
<evidence type="ECO:0000256" key="3">
    <source>
        <dbReference type="ARBA" id="ARBA00022617"/>
    </source>
</evidence>
<comment type="cofactor">
    <cofactor evidence="1">
        <name>heme</name>
        <dbReference type="ChEBI" id="CHEBI:30413"/>
    </cofactor>
</comment>
<dbReference type="PANTHER" id="PTHR46300:SF7">
    <property type="entry name" value="P450, PUTATIVE (EUROFUNG)-RELATED"/>
    <property type="match status" value="1"/>
</dbReference>